<keyword evidence="3" id="KW-1185">Reference proteome</keyword>
<reference evidence="2" key="2">
    <citation type="submission" date="2021-02" db="EMBL/GenBank/DDBJ databases">
        <authorList>
            <person name="Kimball J.A."/>
            <person name="Haas M.W."/>
            <person name="Macchietto M."/>
            <person name="Kono T."/>
            <person name="Duquette J."/>
            <person name="Shao M."/>
        </authorList>
    </citation>
    <scope>NUCLEOTIDE SEQUENCE</scope>
    <source>
        <tissue evidence="2">Fresh leaf tissue</tissue>
    </source>
</reference>
<dbReference type="Proteomes" id="UP000729402">
    <property type="component" value="Unassembled WGS sequence"/>
</dbReference>
<evidence type="ECO:0000313" key="2">
    <source>
        <dbReference type="EMBL" id="KAG8078849.1"/>
    </source>
</evidence>
<name>A0A8J5TF07_ZIZPA</name>
<protein>
    <submittedName>
        <fullName evidence="2">Uncharacterized protein</fullName>
    </submittedName>
</protein>
<gene>
    <name evidence="2" type="ORF">GUJ93_ZPchr0007g6407</name>
</gene>
<organism evidence="2 3">
    <name type="scientific">Zizania palustris</name>
    <name type="common">Northern wild rice</name>
    <dbReference type="NCBI Taxonomy" id="103762"/>
    <lineage>
        <taxon>Eukaryota</taxon>
        <taxon>Viridiplantae</taxon>
        <taxon>Streptophyta</taxon>
        <taxon>Embryophyta</taxon>
        <taxon>Tracheophyta</taxon>
        <taxon>Spermatophyta</taxon>
        <taxon>Magnoliopsida</taxon>
        <taxon>Liliopsida</taxon>
        <taxon>Poales</taxon>
        <taxon>Poaceae</taxon>
        <taxon>BOP clade</taxon>
        <taxon>Oryzoideae</taxon>
        <taxon>Oryzeae</taxon>
        <taxon>Zizaniinae</taxon>
        <taxon>Zizania</taxon>
    </lineage>
</organism>
<dbReference type="EMBL" id="JAAALK010000282">
    <property type="protein sequence ID" value="KAG8078849.1"/>
    <property type="molecule type" value="Genomic_DNA"/>
</dbReference>
<evidence type="ECO:0000313" key="3">
    <source>
        <dbReference type="Proteomes" id="UP000729402"/>
    </source>
</evidence>
<reference evidence="2" key="1">
    <citation type="journal article" date="2021" name="bioRxiv">
        <title>Whole Genome Assembly and Annotation of Northern Wild Rice, Zizania palustris L., Supports a Whole Genome Duplication in the Zizania Genus.</title>
        <authorList>
            <person name="Haas M."/>
            <person name="Kono T."/>
            <person name="Macchietto M."/>
            <person name="Millas R."/>
            <person name="McGilp L."/>
            <person name="Shao M."/>
            <person name="Duquette J."/>
            <person name="Hirsch C.N."/>
            <person name="Kimball J."/>
        </authorList>
    </citation>
    <scope>NUCLEOTIDE SEQUENCE</scope>
    <source>
        <tissue evidence="2">Fresh leaf tissue</tissue>
    </source>
</reference>
<accession>A0A8J5TF07</accession>
<feature type="region of interest" description="Disordered" evidence="1">
    <location>
        <begin position="65"/>
        <end position="106"/>
    </location>
</feature>
<sequence length="126" mass="13967">MENMNGRSCNRSPECPSARRPLFRLFIFFEASSQFELRLQVAVSPSAQRFAFAVADRRLLVPPPPLRQALRASAPSTHSPKRGTAAAGRRQRRKQPSRSLGKECRMPLAGARLAAWPLRAADSSLP</sequence>
<dbReference type="AlphaFoldDB" id="A0A8J5TF07"/>
<proteinExistence type="predicted"/>
<comment type="caution">
    <text evidence="2">The sequence shown here is derived from an EMBL/GenBank/DDBJ whole genome shotgun (WGS) entry which is preliminary data.</text>
</comment>
<evidence type="ECO:0000256" key="1">
    <source>
        <dbReference type="SAM" id="MobiDB-lite"/>
    </source>
</evidence>